<dbReference type="Gene3D" id="3.40.50.720">
    <property type="entry name" value="NAD(P)-binding Rossmann-like Domain"/>
    <property type="match status" value="1"/>
</dbReference>
<accession>A0A2S4Q254</accession>
<organism evidence="2 3">
    <name type="scientific">Erysiphe pulchra</name>
    <dbReference type="NCBI Taxonomy" id="225359"/>
    <lineage>
        <taxon>Eukaryota</taxon>
        <taxon>Fungi</taxon>
        <taxon>Dikarya</taxon>
        <taxon>Ascomycota</taxon>
        <taxon>Pezizomycotina</taxon>
        <taxon>Leotiomycetes</taxon>
        <taxon>Erysiphales</taxon>
        <taxon>Erysiphaceae</taxon>
        <taxon>Erysiphe</taxon>
    </lineage>
</organism>
<protein>
    <recommendedName>
        <fullName evidence="1">RmlD-like substrate binding domain-containing protein</fullName>
    </recommendedName>
</protein>
<dbReference type="PANTHER" id="PTHR10491:SF4">
    <property type="entry name" value="METHIONINE ADENOSYLTRANSFERASE 2 SUBUNIT BETA"/>
    <property type="match status" value="1"/>
</dbReference>
<dbReference type="GO" id="GO:0006556">
    <property type="term" value="P:S-adenosylmethionine biosynthetic process"/>
    <property type="evidence" value="ECO:0007669"/>
    <property type="project" value="UniProtKB-UniPathway"/>
</dbReference>
<evidence type="ECO:0000313" key="2">
    <source>
        <dbReference type="EMBL" id="POS88360.1"/>
    </source>
</evidence>
<dbReference type="Pfam" id="PF04321">
    <property type="entry name" value="RmlD_sub_bind"/>
    <property type="match status" value="1"/>
</dbReference>
<dbReference type="STRING" id="225359.A0A2S4Q254"/>
<dbReference type="OrthoDB" id="6235964at2759"/>
<dbReference type="UniPathway" id="UPA00315">
    <property type="reaction ID" value="UER00080"/>
</dbReference>
<reference evidence="2 3" key="1">
    <citation type="submission" date="2017-10" db="EMBL/GenBank/DDBJ databases">
        <title>Development of genomic resources for the powdery mildew, Erysiphe pulchra.</title>
        <authorList>
            <person name="Wadl P.A."/>
            <person name="Mack B.M."/>
            <person name="Moore G."/>
            <person name="Beltz S.B."/>
        </authorList>
    </citation>
    <scope>NUCLEOTIDE SEQUENCE [LARGE SCALE GENOMIC DNA]</scope>
    <source>
        <strain evidence="2">Cflorida</strain>
    </source>
</reference>
<keyword evidence="3" id="KW-1185">Reference proteome</keyword>
<comment type="caution">
    <text evidence="2">The sequence shown here is derived from an EMBL/GenBank/DDBJ whole genome shotgun (WGS) entry which is preliminary data.</text>
</comment>
<dbReference type="GO" id="GO:0048270">
    <property type="term" value="F:methionine adenosyltransferase regulator activity"/>
    <property type="evidence" value="ECO:0007669"/>
    <property type="project" value="TreeGrafter"/>
</dbReference>
<dbReference type="SUPFAM" id="SSF51735">
    <property type="entry name" value="NAD(P)-binding Rossmann-fold domains"/>
    <property type="match status" value="1"/>
</dbReference>
<dbReference type="EMBL" id="PEDP01000007">
    <property type="protein sequence ID" value="POS88360.1"/>
    <property type="molecule type" value="Genomic_DNA"/>
</dbReference>
<proteinExistence type="predicted"/>
<dbReference type="PANTHER" id="PTHR10491">
    <property type="entry name" value="DTDP-4-DEHYDRORHAMNOSE REDUCTASE"/>
    <property type="match status" value="1"/>
</dbReference>
<dbReference type="Proteomes" id="UP000237438">
    <property type="component" value="Unassembled WGS sequence"/>
</dbReference>
<evidence type="ECO:0000259" key="1">
    <source>
        <dbReference type="Pfam" id="PF04321"/>
    </source>
</evidence>
<sequence>MKNKVLITGATGFLGRQMIKSFERAGWEVTGAGLSRAISPTIKLDLTDSAANRYPDKCSNDPDGTYALNVSSSACLATICAAQDILLIYISTDYVFSGKPGEAPYEADSKPEPSNFYGQTKLKGENAVLSAFEDAKKSGLGVILRVPVMYGEVTTPDESAVNVLLENLKEACKVDKQLVMDHWAIRYPTNTEDIARVSQDIASKYISTNEKSKLPHLLQYSSEEKYTKYEMCRIFAEIMDFPVDKLIPQDKPNDAVQRPYDCHLSTRILKELNINVSSMDFIGWWRREARAFRR</sequence>
<evidence type="ECO:0000313" key="3">
    <source>
        <dbReference type="Proteomes" id="UP000237438"/>
    </source>
</evidence>
<dbReference type="InterPro" id="IPR036291">
    <property type="entry name" value="NAD(P)-bd_dom_sf"/>
</dbReference>
<dbReference type="GO" id="GO:0048269">
    <property type="term" value="C:methionine adenosyltransferase complex"/>
    <property type="evidence" value="ECO:0007669"/>
    <property type="project" value="TreeGrafter"/>
</dbReference>
<dbReference type="CDD" id="cd05254">
    <property type="entry name" value="dTDP_HR_like_SDR_e"/>
    <property type="match status" value="1"/>
</dbReference>
<feature type="domain" description="RmlD-like substrate binding" evidence="1">
    <location>
        <begin position="4"/>
        <end position="272"/>
    </location>
</feature>
<dbReference type="InterPro" id="IPR029903">
    <property type="entry name" value="RmlD-like-bd"/>
</dbReference>
<dbReference type="AlphaFoldDB" id="A0A2S4Q254"/>
<dbReference type="InterPro" id="IPR005913">
    <property type="entry name" value="dTDP_dehydrorham_reduct"/>
</dbReference>
<gene>
    <name evidence="2" type="ORF">EPUL_000111</name>
</gene>
<name>A0A2S4Q254_9PEZI</name>